<reference evidence="2" key="2">
    <citation type="submission" date="2015-10" db="EMBL/GenBank/DDBJ databases">
        <authorList>
            <person name="Jung M.-Y."/>
            <person name="Rhee S.-K."/>
        </authorList>
    </citation>
    <scope>NUCLEOTIDE SEQUENCE</scope>
    <source>
        <strain evidence="2">MY3</strain>
    </source>
</reference>
<organism evidence="2 4">
    <name type="scientific">Candidatus Nitrosocosmicus oleophilus</name>
    <dbReference type="NCBI Taxonomy" id="1353260"/>
    <lineage>
        <taxon>Archaea</taxon>
        <taxon>Nitrososphaerota</taxon>
        <taxon>Nitrososphaeria</taxon>
        <taxon>Nitrososphaerales</taxon>
        <taxon>Nitrososphaeraceae</taxon>
        <taxon>Candidatus Nitrosocosmicus</taxon>
    </lineage>
</organism>
<proteinExistence type="predicted"/>
<sequence>MSTRNRTPSKYIFYGLYLYFSGLSLRRVSERLSCFIRRNHVSIWNWVQKYHPKKISSRKRNILEFIVDETIIKVGSEYIWLWITIEPKNKEILALTISKERNMLIAERFLSGVVKIHGKHPVSTDGGTWYPMACRFLKLKHHIHSPYEKSLIERTMQYIKDRTECFDDYFPCRKKNCNLKHVRNWLNLFVDYHNSELYSVK</sequence>
<dbReference type="PANTHER" id="PTHR39967:SF1">
    <property type="entry name" value="ISH14-TYPE TRANSPOSASE HSIRS44"/>
    <property type="match status" value="1"/>
</dbReference>
<keyword evidence="4" id="KW-1185">Reference proteome</keyword>
<protein>
    <recommendedName>
        <fullName evidence="1">DDE domain-containing protein</fullName>
    </recommendedName>
</protein>
<dbReference type="AlphaFoldDB" id="A0A654M514"/>
<dbReference type="KEGG" id="taa:NMY3_03662"/>
<evidence type="ECO:0000313" key="4">
    <source>
        <dbReference type="Proteomes" id="UP000058925"/>
    </source>
</evidence>
<dbReference type="PANTHER" id="PTHR39967">
    <property type="match status" value="1"/>
</dbReference>
<reference evidence="4" key="1">
    <citation type="submission" date="2015-10" db="EMBL/GenBank/DDBJ databases">
        <title>Niche specialization of a soil ammonia-oxidizing archaeon, Candidatus Nitrosocosmicus oleophilus.</title>
        <authorList>
            <person name="Jung M.-Y."/>
            <person name="Rhee S.-K."/>
        </authorList>
    </citation>
    <scope>NUCLEOTIDE SEQUENCE [LARGE SCALE GENOMIC DNA]</scope>
    <source>
        <strain evidence="4">MY3</strain>
    </source>
</reference>
<evidence type="ECO:0000313" key="2">
    <source>
        <dbReference type="EMBL" id="ALI37816.1"/>
    </source>
</evidence>
<dbReference type="OrthoDB" id="7532at2157"/>
<dbReference type="GeneID" id="60423463"/>
<reference evidence="2" key="3">
    <citation type="journal article" date="2016" name="Environ. Microbiol. Rep.">
        <title>A hydrophobic ammonia-oxidizing archaeon of the Nitrosocosmicus clade isolated from coal tar-contaminated sediment.</title>
        <authorList>
            <person name="Jung M.Y."/>
            <person name="Kim J.G."/>
            <person name="Sinninghe Damste J.S."/>
            <person name="Rijpstra W.I."/>
            <person name="Madsen E.L."/>
            <person name="Kim S.J."/>
            <person name="Hong H."/>
            <person name="Si O.J."/>
            <person name="Kerou M."/>
            <person name="Schleper C."/>
            <person name="Rhee S.K."/>
        </authorList>
    </citation>
    <scope>NUCLEOTIDE SEQUENCE</scope>
    <source>
        <strain evidence="2">MY3</strain>
    </source>
</reference>
<dbReference type="KEGG" id="taa:NMY3_03634"/>
<gene>
    <name evidence="2" type="ORF">NMY3_03634</name>
    <name evidence="3" type="ORF">NMY3_03662</name>
</gene>
<evidence type="ECO:0000313" key="3">
    <source>
        <dbReference type="EMBL" id="ALI37844.1"/>
    </source>
</evidence>
<name>A0A654M514_9ARCH</name>
<dbReference type="InterPro" id="IPR032874">
    <property type="entry name" value="DDE_dom"/>
</dbReference>
<dbReference type="EMBL" id="CP012850">
    <property type="protein sequence ID" value="ALI37844.1"/>
    <property type="molecule type" value="Genomic_DNA"/>
</dbReference>
<dbReference type="Pfam" id="PF13610">
    <property type="entry name" value="DDE_Tnp_IS240"/>
    <property type="match status" value="1"/>
</dbReference>
<dbReference type="Proteomes" id="UP000058925">
    <property type="component" value="Chromosome"/>
</dbReference>
<evidence type="ECO:0000259" key="1">
    <source>
        <dbReference type="Pfam" id="PF13610"/>
    </source>
</evidence>
<accession>A0A654M514</accession>
<dbReference type="InterPro" id="IPR012337">
    <property type="entry name" value="RNaseH-like_sf"/>
</dbReference>
<dbReference type="EMBL" id="CP012850">
    <property type="protein sequence ID" value="ALI37816.1"/>
    <property type="molecule type" value="Genomic_DNA"/>
</dbReference>
<dbReference type="RefSeq" id="WP_196816816.1">
    <property type="nucleotide sequence ID" value="NZ_CP012850.1"/>
</dbReference>
<dbReference type="SUPFAM" id="SSF53098">
    <property type="entry name" value="Ribonuclease H-like"/>
    <property type="match status" value="1"/>
</dbReference>
<feature type="domain" description="DDE" evidence="1">
    <location>
        <begin position="66"/>
        <end position="164"/>
    </location>
</feature>